<reference evidence="2" key="2">
    <citation type="submission" date="2022-01" db="EMBL/GenBank/DDBJ databases">
        <authorList>
            <person name="Yamashiro T."/>
            <person name="Shiraishi A."/>
            <person name="Satake H."/>
            <person name="Nakayama K."/>
        </authorList>
    </citation>
    <scope>NUCLEOTIDE SEQUENCE</scope>
</reference>
<accession>A0ABQ4ZJI6</accession>
<sequence>MFLNMDQLEKQLDKEEFQEIESMAAFKVLETQFQMFIKSRIYLDDEYVVMTPNYFLQYTQLEILEFRNTLIQHIESVKKSIDKRALHKREYDSWERHIQTTKEKVDTSKVLDASLVNTESSRIESGKQDTSSSSGNDVDADDADIKPVYDEEPMDEVQLTAEINVFTTGQQHTEQPKFNNEGEVDQNTEQCHDTCPLPAKLTDNQITELLNQSLEFERKPVLQPHRNQSVVRQPIAFKSKRPRISKPRFASQVDVNNDLSKLVTTHYLPKEREYAIVKPHHVIASSESRNSSKNMPRFSSNDMVHNHCLEEAKKKTQERVNSRAKVPSHKTTKRYKPIEQMNVTKKPERQISKGHRWVPTGKIFTSSITKVDSEPTNDDITNQYECEQTLNSSSKLVSKVVPPADKTATSRQELELLFHYYISMLRSTCYTVVAHQDSRIKKAQELKIKTSTNSDIKDNSSKTKLRGRLSESFQDDAKYEHVGQDTRPQGASLQHDKDQRLKNSTTKQSQQVQGSKIQDLTSGIVSLKYVCEHGSSESAGSLALRKIVDLKIKSLT</sequence>
<dbReference type="EMBL" id="BQNB010011423">
    <property type="protein sequence ID" value="GJS90379.1"/>
    <property type="molecule type" value="Genomic_DNA"/>
</dbReference>
<feature type="region of interest" description="Disordered" evidence="1">
    <location>
        <begin position="119"/>
        <end position="143"/>
    </location>
</feature>
<gene>
    <name evidence="2" type="ORF">Tco_0773015</name>
</gene>
<name>A0ABQ4ZJI6_9ASTR</name>
<evidence type="ECO:0000313" key="2">
    <source>
        <dbReference type="EMBL" id="GJS90379.1"/>
    </source>
</evidence>
<evidence type="ECO:0000313" key="3">
    <source>
        <dbReference type="Proteomes" id="UP001151760"/>
    </source>
</evidence>
<protein>
    <submittedName>
        <fullName evidence="2">Uncharacterized protein</fullName>
    </submittedName>
</protein>
<feature type="region of interest" description="Disordered" evidence="1">
    <location>
        <begin position="451"/>
        <end position="470"/>
    </location>
</feature>
<organism evidence="2 3">
    <name type="scientific">Tanacetum coccineum</name>
    <dbReference type="NCBI Taxonomy" id="301880"/>
    <lineage>
        <taxon>Eukaryota</taxon>
        <taxon>Viridiplantae</taxon>
        <taxon>Streptophyta</taxon>
        <taxon>Embryophyta</taxon>
        <taxon>Tracheophyta</taxon>
        <taxon>Spermatophyta</taxon>
        <taxon>Magnoliopsida</taxon>
        <taxon>eudicotyledons</taxon>
        <taxon>Gunneridae</taxon>
        <taxon>Pentapetalae</taxon>
        <taxon>asterids</taxon>
        <taxon>campanulids</taxon>
        <taxon>Asterales</taxon>
        <taxon>Asteraceae</taxon>
        <taxon>Asteroideae</taxon>
        <taxon>Anthemideae</taxon>
        <taxon>Anthemidinae</taxon>
        <taxon>Tanacetum</taxon>
    </lineage>
</organism>
<proteinExistence type="predicted"/>
<keyword evidence="3" id="KW-1185">Reference proteome</keyword>
<evidence type="ECO:0000256" key="1">
    <source>
        <dbReference type="SAM" id="MobiDB-lite"/>
    </source>
</evidence>
<dbReference type="Proteomes" id="UP001151760">
    <property type="component" value="Unassembled WGS sequence"/>
</dbReference>
<comment type="caution">
    <text evidence="2">The sequence shown here is derived from an EMBL/GenBank/DDBJ whole genome shotgun (WGS) entry which is preliminary data.</text>
</comment>
<reference evidence="2" key="1">
    <citation type="journal article" date="2022" name="Int. J. Mol. Sci.">
        <title>Draft Genome of Tanacetum Coccineum: Genomic Comparison of Closely Related Tanacetum-Family Plants.</title>
        <authorList>
            <person name="Yamashiro T."/>
            <person name="Shiraishi A."/>
            <person name="Nakayama K."/>
            <person name="Satake H."/>
        </authorList>
    </citation>
    <scope>NUCLEOTIDE SEQUENCE</scope>
</reference>
<feature type="compositionally biased region" description="Polar residues" evidence="1">
    <location>
        <begin position="502"/>
        <end position="513"/>
    </location>
</feature>
<feature type="region of interest" description="Disordered" evidence="1">
    <location>
        <begin position="476"/>
        <end position="513"/>
    </location>
</feature>